<name>A0ABS3LJE2_9PROT</name>
<dbReference type="EMBL" id="JAFVMG010000002">
    <property type="protein sequence ID" value="MBO1327710.1"/>
    <property type="molecule type" value="Genomic_DNA"/>
</dbReference>
<evidence type="ECO:0000313" key="3">
    <source>
        <dbReference type="Proteomes" id="UP000664399"/>
    </source>
</evidence>
<sequence>MKNQSSPDTIAEAAEPDQAWTQAILERPGFLIRRLHQIHVSLFMEECSGFDITPVQYSIMSMVSLYPGKDQHELGQAIGVDRATLANVVARLEKRDVLRRENAQHDRRVKQVFLTQAGQDILDQMSEPARRAHARTIEALPVKGRAQFMSAMKTLTEAGNIHSRAPVKS</sequence>
<accession>A0ABS3LJE2</accession>
<keyword evidence="3" id="KW-1185">Reference proteome</keyword>
<dbReference type="Pfam" id="PF12802">
    <property type="entry name" value="MarR_2"/>
    <property type="match status" value="1"/>
</dbReference>
<organism evidence="2 3">
    <name type="scientific">Acetobacter suratthaniensis</name>
    <dbReference type="NCBI Taxonomy" id="1502841"/>
    <lineage>
        <taxon>Bacteria</taxon>
        <taxon>Pseudomonadati</taxon>
        <taxon>Pseudomonadota</taxon>
        <taxon>Alphaproteobacteria</taxon>
        <taxon>Acetobacterales</taxon>
        <taxon>Acetobacteraceae</taxon>
        <taxon>Acetobacter</taxon>
    </lineage>
</organism>
<dbReference type="InterPro" id="IPR039422">
    <property type="entry name" value="MarR/SlyA-like"/>
</dbReference>
<dbReference type="InterPro" id="IPR000835">
    <property type="entry name" value="HTH_MarR-typ"/>
</dbReference>
<evidence type="ECO:0000259" key="1">
    <source>
        <dbReference type="PROSITE" id="PS50995"/>
    </source>
</evidence>
<dbReference type="SUPFAM" id="SSF46785">
    <property type="entry name" value="Winged helix' DNA-binding domain"/>
    <property type="match status" value="1"/>
</dbReference>
<dbReference type="PANTHER" id="PTHR33164">
    <property type="entry name" value="TRANSCRIPTIONAL REGULATOR, MARR FAMILY"/>
    <property type="match status" value="1"/>
</dbReference>
<proteinExistence type="predicted"/>
<gene>
    <name evidence="2" type="ORF">J2D75_04370</name>
</gene>
<dbReference type="PRINTS" id="PR00598">
    <property type="entry name" value="HTHMARR"/>
</dbReference>
<dbReference type="InterPro" id="IPR036388">
    <property type="entry name" value="WH-like_DNA-bd_sf"/>
</dbReference>
<comment type="caution">
    <text evidence="2">The sequence shown here is derived from an EMBL/GenBank/DDBJ whole genome shotgun (WGS) entry which is preliminary data.</text>
</comment>
<dbReference type="PANTHER" id="PTHR33164:SF95">
    <property type="entry name" value="TRANSCRIPTIONAL REGULATOR"/>
    <property type="match status" value="1"/>
</dbReference>
<feature type="domain" description="HTH marR-type" evidence="1">
    <location>
        <begin position="28"/>
        <end position="157"/>
    </location>
</feature>
<dbReference type="SMART" id="SM00347">
    <property type="entry name" value="HTH_MARR"/>
    <property type="match status" value="1"/>
</dbReference>
<evidence type="ECO:0000313" key="2">
    <source>
        <dbReference type="EMBL" id="MBO1327710.1"/>
    </source>
</evidence>
<dbReference type="Gene3D" id="1.10.10.10">
    <property type="entry name" value="Winged helix-like DNA-binding domain superfamily/Winged helix DNA-binding domain"/>
    <property type="match status" value="1"/>
</dbReference>
<reference evidence="2 3" key="1">
    <citation type="submission" date="2021-03" db="EMBL/GenBank/DDBJ databases">
        <title>The complete genome sequence of Acetobacter suratthaniensis TBRC 1719.</title>
        <authorList>
            <person name="Charoenyingcharoen P."/>
            <person name="Yukphan P."/>
        </authorList>
    </citation>
    <scope>NUCLEOTIDE SEQUENCE [LARGE SCALE GENOMIC DNA]</scope>
    <source>
        <strain evidence="2 3">TBRC 1719</strain>
    </source>
</reference>
<protein>
    <submittedName>
        <fullName evidence="2">MarR family transcriptional regulator</fullName>
    </submittedName>
</protein>
<dbReference type="RefSeq" id="WP_207853209.1">
    <property type="nucleotide sequence ID" value="NZ_JAFVMG010000002.1"/>
</dbReference>
<dbReference type="Proteomes" id="UP000664399">
    <property type="component" value="Unassembled WGS sequence"/>
</dbReference>
<dbReference type="PROSITE" id="PS50995">
    <property type="entry name" value="HTH_MARR_2"/>
    <property type="match status" value="1"/>
</dbReference>
<dbReference type="InterPro" id="IPR036390">
    <property type="entry name" value="WH_DNA-bd_sf"/>
</dbReference>